<organism evidence="1 2">
    <name type="scientific">Ideonella aquatica</name>
    <dbReference type="NCBI Taxonomy" id="2824119"/>
    <lineage>
        <taxon>Bacteria</taxon>
        <taxon>Pseudomonadati</taxon>
        <taxon>Pseudomonadota</taxon>
        <taxon>Betaproteobacteria</taxon>
        <taxon>Burkholderiales</taxon>
        <taxon>Sphaerotilaceae</taxon>
        <taxon>Ideonella</taxon>
    </lineage>
</organism>
<protein>
    <submittedName>
        <fullName evidence="1">Uncharacterized protein</fullName>
    </submittedName>
</protein>
<reference evidence="1" key="1">
    <citation type="submission" date="2021-04" db="EMBL/GenBank/DDBJ databases">
        <title>The genome sequence of Ideonella sp. 4Y11.</title>
        <authorList>
            <person name="Liu Y."/>
        </authorList>
    </citation>
    <scope>NUCLEOTIDE SEQUENCE</scope>
    <source>
        <strain evidence="1">4Y11</strain>
    </source>
</reference>
<dbReference type="Proteomes" id="UP000678374">
    <property type="component" value="Unassembled WGS sequence"/>
</dbReference>
<sequence>MATVDEALSLAEAQPTVREAAAVLRRQLAPLRVMVVDAFDMRGEAPLAQGARRALWGAASDGHCWSVSHDPGALAGLYLADV</sequence>
<gene>
    <name evidence="1" type="ORF">KAK06_19535</name>
</gene>
<name>A0A940YJ17_9BURK</name>
<evidence type="ECO:0000313" key="2">
    <source>
        <dbReference type="Proteomes" id="UP000678374"/>
    </source>
</evidence>
<dbReference type="RefSeq" id="WP_210803834.1">
    <property type="nucleotide sequence ID" value="NZ_JAGQDE010000023.1"/>
</dbReference>
<dbReference type="EMBL" id="JAGQDE010000023">
    <property type="protein sequence ID" value="MBQ0961158.1"/>
    <property type="molecule type" value="Genomic_DNA"/>
</dbReference>
<keyword evidence="2" id="KW-1185">Reference proteome</keyword>
<evidence type="ECO:0000313" key="1">
    <source>
        <dbReference type="EMBL" id="MBQ0961158.1"/>
    </source>
</evidence>
<dbReference type="AlphaFoldDB" id="A0A940YJ17"/>
<accession>A0A940YJ17</accession>
<proteinExistence type="predicted"/>
<comment type="caution">
    <text evidence="1">The sequence shown here is derived from an EMBL/GenBank/DDBJ whole genome shotgun (WGS) entry which is preliminary data.</text>
</comment>